<protein>
    <submittedName>
        <fullName evidence="1">Uncharacterized protein</fullName>
    </submittedName>
</protein>
<reference evidence="1 2" key="1">
    <citation type="journal article" date="2014" name="Int. J. Syst. Evol. Microbiol.">
        <title>Complete genome sequence of Corynebacterium casei LMG S-19264T (=DSM 44701T), isolated from a smear-ripened cheese.</title>
        <authorList>
            <consortium name="US DOE Joint Genome Institute (JGI-PGF)"/>
            <person name="Walter F."/>
            <person name="Albersmeier A."/>
            <person name="Kalinowski J."/>
            <person name="Ruckert C."/>
        </authorList>
    </citation>
    <scope>NUCLEOTIDE SEQUENCE [LARGE SCALE GENOMIC DNA]</scope>
    <source>
        <strain evidence="1 2">CGMCC 1.15896</strain>
    </source>
</reference>
<accession>A0A916VY83</accession>
<organism evidence="1 2">
    <name type="scientific">Pelagibacterium lentulum</name>
    <dbReference type="NCBI Taxonomy" id="2029865"/>
    <lineage>
        <taxon>Bacteria</taxon>
        <taxon>Pseudomonadati</taxon>
        <taxon>Pseudomonadota</taxon>
        <taxon>Alphaproteobacteria</taxon>
        <taxon>Hyphomicrobiales</taxon>
        <taxon>Devosiaceae</taxon>
        <taxon>Pelagibacterium</taxon>
    </lineage>
</organism>
<evidence type="ECO:0000313" key="1">
    <source>
        <dbReference type="EMBL" id="GGA51827.1"/>
    </source>
</evidence>
<dbReference type="Proteomes" id="UP000596977">
    <property type="component" value="Unassembled WGS sequence"/>
</dbReference>
<comment type="caution">
    <text evidence="1">The sequence shown here is derived from an EMBL/GenBank/DDBJ whole genome shotgun (WGS) entry which is preliminary data.</text>
</comment>
<gene>
    <name evidence="1" type="ORF">GCM10011499_22330</name>
</gene>
<name>A0A916VY83_9HYPH</name>
<dbReference type="EMBL" id="BMKB01000003">
    <property type="protein sequence ID" value="GGA51827.1"/>
    <property type="molecule type" value="Genomic_DNA"/>
</dbReference>
<sequence>MCLPSMHSKNPWPDHEFGPSKEILLRARATGGTVMFDTRTRTFRVRPSWRVPSIKLKRKGRWF</sequence>
<evidence type="ECO:0000313" key="2">
    <source>
        <dbReference type="Proteomes" id="UP000596977"/>
    </source>
</evidence>
<keyword evidence="2" id="KW-1185">Reference proteome</keyword>
<dbReference type="AlphaFoldDB" id="A0A916VY83"/>
<proteinExistence type="predicted"/>